<proteinExistence type="predicted"/>
<gene>
    <name evidence="1" type="ORF">PQR79_09440</name>
</gene>
<reference evidence="1 2" key="1">
    <citation type="submission" date="2023-02" db="EMBL/GenBank/DDBJ databases">
        <title>Genome sequence of Shewanella metallivivens ER-Te-42B-Light, sp. nov., enriched from sulfide tube worms (Riftia pachyptila) isolated from Explorer Ridge in the Pacific Ocean.</title>
        <authorList>
            <person name="Maltman C."/>
            <person name="Kuzyk S.B."/>
            <person name="Kyndt J.A."/>
            <person name="Yurkov V."/>
        </authorList>
    </citation>
    <scope>NUCLEOTIDE SEQUENCE [LARGE SCALE GENOMIC DNA]</scope>
    <source>
        <strain evidence="1 2">ER-Te-42B-Light</strain>
    </source>
</reference>
<protein>
    <submittedName>
        <fullName evidence="1">Uncharacterized protein</fullName>
    </submittedName>
</protein>
<evidence type="ECO:0000313" key="1">
    <source>
        <dbReference type="EMBL" id="MDD8059325.1"/>
    </source>
</evidence>
<sequence>MLKKIEKKLKQQMSAPAPLQQYQFHIDIVSAEMISGWAFNKEAKNTPAKIEIYSGSTLLWQTVADTAREDLAAAGFGDSAFSLVPNPSILKEDISQVDVYIDGHKVNEQAYPLALSAPSVDDYTCYVDAVDNNKVIGWCRHVNQAERRVVVELKHNDTVLAHGVADMFRDDLLQANIGDGKYGFSLLLNKANFPAEAVSCNVYVDGLLSPVAPVELQASAQEIEKAKFLAKFANELGDFQQLVAAEAARIAEQIETATPANEQTSMNTVVNVAVSNIAELSARMNVLEKVLTAHFVK</sequence>
<dbReference type="RefSeq" id="WP_238102794.1">
    <property type="nucleotide sequence ID" value="NZ_JAQQPZ010000006.1"/>
</dbReference>
<name>A0ABT5TNR4_9GAMM</name>
<dbReference type="EMBL" id="JAQQPZ010000006">
    <property type="protein sequence ID" value="MDD8059325.1"/>
    <property type="molecule type" value="Genomic_DNA"/>
</dbReference>
<keyword evidence="2" id="KW-1185">Reference proteome</keyword>
<organism evidence="1 2">
    <name type="scientific">Shewanella metallivivens</name>
    <dbReference type="NCBI Taxonomy" id="2872342"/>
    <lineage>
        <taxon>Bacteria</taxon>
        <taxon>Pseudomonadati</taxon>
        <taxon>Pseudomonadota</taxon>
        <taxon>Gammaproteobacteria</taxon>
        <taxon>Alteromonadales</taxon>
        <taxon>Shewanellaceae</taxon>
        <taxon>Shewanella</taxon>
    </lineage>
</organism>
<accession>A0ABT5TNR4</accession>
<comment type="caution">
    <text evidence="1">The sequence shown here is derived from an EMBL/GenBank/DDBJ whole genome shotgun (WGS) entry which is preliminary data.</text>
</comment>
<dbReference type="Proteomes" id="UP001213691">
    <property type="component" value="Unassembled WGS sequence"/>
</dbReference>
<evidence type="ECO:0000313" key="2">
    <source>
        <dbReference type="Proteomes" id="UP001213691"/>
    </source>
</evidence>